<organism evidence="2 3">
    <name type="scientific">Triticum urartu</name>
    <name type="common">Red wild einkorn</name>
    <name type="synonym">Crithodium urartu</name>
    <dbReference type="NCBI Taxonomy" id="4572"/>
    <lineage>
        <taxon>Eukaryota</taxon>
        <taxon>Viridiplantae</taxon>
        <taxon>Streptophyta</taxon>
        <taxon>Embryophyta</taxon>
        <taxon>Tracheophyta</taxon>
        <taxon>Spermatophyta</taxon>
        <taxon>Magnoliopsida</taxon>
        <taxon>Liliopsida</taxon>
        <taxon>Poales</taxon>
        <taxon>Poaceae</taxon>
        <taxon>BOP clade</taxon>
        <taxon>Pooideae</taxon>
        <taxon>Triticodae</taxon>
        <taxon>Triticeae</taxon>
        <taxon>Triticinae</taxon>
        <taxon>Triticum</taxon>
    </lineage>
</organism>
<evidence type="ECO:0000313" key="2">
    <source>
        <dbReference type="EnsemblPlants" id="TuG1812G0400002509.01.T01.cds370950"/>
    </source>
</evidence>
<name>A0A8R7Q678_TRIUA</name>
<evidence type="ECO:0000256" key="1">
    <source>
        <dbReference type="SAM" id="MobiDB-lite"/>
    </source>
</evidence>
<proteinExistence type="predicted"/>
<dbReference type="EnsemblPlants" id="TuG1812G0400002509.01.T01">
    <property type="protein sequence ID" value="TuG1812G0400002509.01.T01.cds370950"/>
    <property type="gene ID" value="TuG1812G0400002509.01"/>
</dbReference>
<dbReference type="Proteomes" id="UP000015106">
    <property type="component" value="Chromosome 4"/>
</dbReference>
<evidence type="ECO:0000313" key="3">
    <source>
        <dbReference type="Proteomes" id="UP000015106"/>
    </source>
</evidence>
<accession>A0A8R7Q678</accession>
<feature type="region of interest" description="Disordered" evidence="1">
    <location>
        <begin position="1"/>
        <end position="34"/>
    </location>
</feature>
<reference evidence="2" key="2">
    <citation type="submission" date="2018-03" db="EMBL/GenBank/DDBJ databases">
        <title>The Triticum urartu genome reveals the dynamic nature of wheat genome evolution.</title>
        <authorList>
            <person name="Ling H."/>
            <person name="Ma B."/>
            <person name="Shi X."/>
            <person name="Liu H."/>
            <person name="Dong L."/>
            <person name="Sun H."/>
            <person name="Cao Y."/>
            <person name="Gao Q."/>
            <person name="Zheng S."/>
            <person name="Li Y."/>
            <person name="Yu Y."/>
            <person name="Du H."/>
            <person name="Qi M."/>
            <person name="Li Y."/>
            <person name="Yu H."/>
            <person name="Cui Y."/>
            <person name="Wang N."/>
            <person name="Chen C."/>
            <person name="Wu H."/>
            <person name="Zhao Y."/>
            <person name="Zhang J."/>
            <person name="Li Y."/>
            <person name="Zhou W."/>
            <person name="Zhang B."/>
            <person name="Hu W."/>
            <person name="Eijk M."/>
            <person name="Tang J."/>
            <person name="Witsenboer H."/>
            <person name="Zhao S."/>
            <person name="Li Z."/>
            <person name="Zhang A."/>
            <person name="Wang D."/>
            <person name="Liang C."/>
        </authorList>
    </citation>
    <scope>NUCLEOTIDE SEQUENCE [LARGE SCALE GENOMIC DNA]</scope>
    <source>
        <strain evidence="2">cv. G1812</strain>
    </source>
</reference>
<dbReference type="Gramene" id="TuG1812G0400002509.01.T01">
    <property type="protein sequence ID" value="TuG1812G0400002509.01.T01.cds370950"/>
    <property type="gene ID" value="TuG1812G0400002509.01"/>
</dbReference>
<reference evidence="3" key="1">
    <citation type="journal article" date="2013" name="Nature">
        <title>Draft genome of the wheat A-genome progenitor Triticum urartu.</title>
        <authorList>
            <person name="Ling H.Q."/>
            <person name="Zhao S."/>
            <person name="Liu D."/>
            <person name="Wang J."/>
            <person name="Sun H."/>
            <person name="Zhang C."/>
            <person name="Fan H."/>
            <person name="Li D."/>
            <person name="Dong L."/>
            <person name="Tao Y."/>
            <person name="Gao C."/>
            <person name="Wu H."/>
            <person name="Li Y."/>
            <person name="Cui Y."/>
            <person name="Guo X."/>
            <person name="Zheng S."/>
            <person name="Wang B."/>
            <person name="Yu K."/>
            <person name="Liang Q."/>
            <person name="Yang W."/>
            <person name="Lou X."/>
            <person name="Chen J."/>
            <person name="Feng M."/>
            <person name="Jian J."/>
            <person name="Zhang X."/>
            <person name="Luo G."/>
            <person name="Jiang Y."/>
            <person name="Liu J."/>
            <person name="Wang Z."/>
            <person name="Sha Y."/>
            <person name="Zhang B."/>
            <person name="Wu H."/>
            <person name="Tang D."/>
            <person name="Shen Q."/>
            <person name="Xue P."/>
            <person name="Zou S."/>
            <person name="Wang X."/>
            <person name="Liu X."/>
            <person name="Wang F."/>
            <person name="Yang Y."/>
            <person name="An X."/>
            <person name="Dong Z."/>
            <person name="Zhang K."/>
            <person name="Zhang X."/>
            <person name="Luo M.C."/>
            <person name="Dvorak J."/>
            <person name="Tong Y."/>
            <person name="Wang J."/>
            <person name="Yang H."/>
            <person name="Li Z."/>
            <person name="Wang D."/>
            <person name="Zhang A."/>
            <person name="Wang J."/>
        </authorList>
    </citation>
    <scope>NUCLEOTIDE SEQUENCE</scope>
    <source>
        <strain evidence="3">cv. G1812</strain>
    </source>
</reference>
<protein>
    <submittedName>
        <fullName evidence="2">Uncharacterized protein</fullName>
    </submittedName>
</protein>
<feature type="compositionally biased region" description="Basic and acidic residues" evidence="1">
    <location>
        <begin position="14"/>
        <end position="34"/>
    </location>
</feature>
<reference evidence="2" key="3">
    <citation type="submission" date="2022-06" db="UniProtKB">
        <authorList>
            <consortium name="EnsemblPlants"/>
        </authorList>
    </citation>
    <scope>IDENTIFICATION</scope>
</reference>
<keyword evidence="3" id="KW-1185">Reference proteome</keyword>
<sequence>MVENLRSAKRNHIKFREEKPKGAAEKQSVEDGNK</sequence>
<dbReference type="AlphaFoldDB" id="A0A8R7Q678"/>